<dbReference type="GeneID" id="6005292"/>
<dbReference type="SUPFAM" id="SSF56059">
    <property type="entry name" value="Glutathione synthetase ATP-binding domain-like"/>
    <property type="match status" value="1"/>
</dbReference>
<dbReference type="GO" id="GO:0016874">
    <property type="term" value="F:ligase activity"/>
    <property type="evidence" value="ECO:0007669"/>
    <property type="project" value="UniProtKB-KW"/>
</dbReference>
<dbReference type="RefSeq" id="XP_001828866.1">
    <property type="nucleotide sequence ID" value="XM_001828814.2"/>
</dbReference>
<dbReference type="VEuPathDB" id="FungiDB:CC1G_03660"/>
<dbReference type="GO" id="GO:0000932">
    <property type="term" value="C:P-body"/>
    <property type="evidence" value="ECO:0007669"/>
    <property type="project" value="TreeGrafter"/>
</dbReference>
<dbReference type="InParanoid" id="A8N1W7"/>
<proteinExistence type="predicted"/>
<accession>A8N1W7</accession>
<dbReference type="FunCoup" id="A8N1W7">
    <property type="interactions" value="7"/>
</dbReference>
<dbReference type="eggNOG" id="KOG2157">
    <property type="taxonomic scope" value="Eukaryota"/>
</dbReference>
<dbReference type="KEGG" id="cci:CC1G_03660"/>
<dbReference type="PANTHER" id="PTHR47551">
    <property type="entry name" value="TUBULIN--TYROSINE LIGASE PBY1-RELATED"/>
    <property type="match status" value="1"/>
</dbReference>
<dbReference type="OrthoDB" id="202825at2759"/>
<dbReference type="InterPro" id="IPR004344">
    <property type="entry name" value="TTL/TTLL_fam"/>
</dbReference>
<keyword evidence="1" id="KW-0436">Ligase</keyword>
<sequence length="436" mass="49826">MASSSFSAVVVWPNAPLTDSLVKKALSQFHPKYLQFPEDDDAIVQWSSYDVIDHELLLTRPSHVLASSYIFRKALIRKHFLSRIVHAYCIKNPDTILKTAFPLTYELEISFADELDEMWTDELWELGERLDSDDTWWILKPGMANRGMGIRLFDSKDQLQQIFEDFEEEDDTDDDDTKGNDTSVVTSQLRHFIIQEYIPDPLLFDPREVSQEKNLEINCLQGHKFHLRVYCVATGALKLYLYDRILALFASLPYGPPTFEVIEPDEPPVINLQHHLTNTSLQAEKGEENVRLLDELDGCQILSGDGEHGKFTSADIKFLINQMGEVLSETFKAALENPIHFQAIPNAFELYGVDFLVSHSPNSPSPFSVKLLEINAEPAIELTGPRLTWILEDLFKSIAEVSIKPFFAPNKENDWPVGETRHHLLKCLDVSVMRFD</sequence>
<dbReference type="PANTHER" id="PTHR47551:SF1">
    <property type="entry name" value="TUBULIN--TYROSINE LIGASE PBY1-RELATED"/>
    <property type="match status" value="1"/>
</dbReference>
<gene>
    <name evidence="1" type="ORF">CC1G_03660</name>
</gene>
<keyword evidence="2" id="KW-1185">Reference proteome</keyword>
<dbReference type="InterPro" id="IPR027746">
    <property type="entry name" value="TTL"/>
</dbReference>
<dbReference type="PROSITE" id="PS51221">
    <property type="entry name" value="TTL"/>
    <property type="match status" value="1"/>
</dbReference>
<comment type="caution">
    <text evidence="1">The sequence shown here is derived from an EMBL/GenBank/DDBJ whole genome shotgun (WGS) entry which is preliminary data.</text>
</comment>
<dbReference type="Proteomes" id="UP000001861">
    <property type="component" value="Unassembled WGS sequence"/>
</dbReference>
<dbReference type="Pfam" id="PF03133">
    <property type="entry name" value="TTL"/>
    <property type="match status" value="1"/>
</dbReference>
<evidence type="ECO:0000313" key="1">
    <source>
        <dbReference type="EMBL" id="EAU92873.1"/>
    </source>
</evidence>
<evidence type="ECO:0000313" key="2">
    <source>
        <dbReference type="Proteomes" id="UP000001861"/>
    </source>
</evidence>
<protein>
    <submittedName>
        <fullName evidence="1">Tubulin-tyrosine ligase</fullName>
    </submittedName>
</protein>
<dbReference type="EMBL" id="AACS02000001">
    <property type="protein sequence ID" value="EAU92873.1"/>
    <property type="molecule type" value="Genomic_DNA"/>
</dbReference>
<organism evidence="1 2">
    <name type="scientific">Coprinopsis cinerea (strain Okayama-7 / 130 / ATCC MYA-4618 / FGSC 9003)</name>
    <name type="common">Inky cap fungus</name>
    <name type="synonym">Hormographiella aspergillata</name>
    <dbReference type="NCBI Taxonomy" id="240176"/>
    <lineage>
        <taxon>Eukaryota</taxon>
        <taxon>Fungi</taxon>
        <taxon>Dikarya</taxon>
        <taxon>Basidiomycota</taxon>
        <taxon>Agaricomycotina</taxon>
        <taxon>Agaricomycetes</taxon>
        <taxon>Agaricomycetidae</taxon>
        <taxon>Agaricales</taxon>
        <taxon>Agaricineae</taxon>
        <taxon>Psathyrellaceae</taxon>
        <taxon>Coprinopsis</taxon>
    </lineage>
</organism>
<name>A8N1W7_COPC7</name>
<reference evidence="1 2" key="1">
    <citation type="journal article" date="2010" name="Proc. Natl. Acad. Sci. U.S.A.">
        <title>Insights into evolution of multicellular fungi from the assembled chromosomes of the mushroom Coprinopsis cinerea (Coprinus cinereus).</title>
        <authorList>
            <person name="Stajich J.E."/>
            <person name="Wilke S.K."/>
            <person name="Ahren D."/>
            <person name="Au C.H."/>
            <person name="Birren B.W."/>
            <person name="Borodovsky M."/>
            <person name="Burns C."/>
            <person name="Canback B."/>
            <person name="Casselton L.A."/>
            <person name="Cheng C.K."/>
            <person name="Deng J."/>
            <person name="Dietrich F.S."/>
            <person name="Fargo D.C."/>
            <person name="Farman M.L."/>
            <person name="Gathman A.C."/>
            <person name="Goldberg J."/>
            <person name="Guigo R."/>
            <person name="Hoegger P.J."/>
            <person name="Hooker J.B."/>
            <person name="Huggins A."/>
            <person name="James T.Y."/>
            <person name="Kamada T."/>
            <person name="Kilaru S."/>
            <person name="Kodira C."/>
            <person name="Kues U."/>
            <person name="Kupfer D."/>
            <person name="Kwan H.S."/>
            <person name="Lomsadze A."/>
            <person name="Li W."/>
            <person name="Lilly W.W."/>
            <person name="Ma L.J."/>
            <person name="Mackey A.J."/>
            <person name="Manning G."/>
            <person name="Martin F."/>
            <person name="Muraguchi H."/>
            <person name="Natvig D.O."/>
            <person name="Palmerini H."/>
            <person name="Ramesh M.A."/>
            <person name="Rehmeyer C.J."/>
            <person name="Roe B.A."/>
            <person name="Shenoy N."/>
            <person name="Stanke M."/>
            <person name="Ter-Hovhannisyan V."/>
            <person name="Tunlid A."/>
            <person name="Velagapudi R."/>
            <person name="Vision T.J."/>
            <person name="Zeng Q."/>
            <person name="Zolan M.E."/>
            <person name="Pukkila P.J."/>
        </authorList>
    </citation>
    <scope>NUCLEOTIDE SEQUENCE [LARGE SCALE GENOMIC DNA]</scope>
    <source>
        <strain evidence="2">Okayama-7 / 130 / ATCC MYA-4618 / FGSC 9003</strain>
    </source>
</reference>
<dbReference type="OMA" id="LARKDHM"/>
<dbReference type="Gene3D" id="3.30.470.20">
    <property type="entry name" value="ATP-grasp fold, B domain"/>
    <property type="match status" value="1"/>
</dbReference>
<dbReference type="AlphaFoldDB" id="A8N1W7"/>
<dbReference type="STRING" id="240176.A8N1W7"/>